<evidence type="ECO:0000313" key="1">
    <source>
        <dbReference type="EMBL" id="DAF92282.1"/>
    </source>
</evidence>
<reference evidence="1" key="1">
    <citation type="journal article" date="2021" name="Proc. Natl. Acad. Sci. U.S.A.">
        <title>A Catalog of Tens of Thousands of Viruses from Human Metagenomes Reveals Hidden Associations with Chronic Diseases.</title>
        <authorList>
            <person name="Tisza M.J."/>
            <person name="Buck C.B."/>
        </authorList>
    </citation>
    <scope>NUCLEOTIDE SEQUENCE</scope>
    <source>
        <strain evidence="1">CtgN495</strain>
    </source>
</reference>
<accession>A0A8S5UD03</accession>
<proteinExistence type="predicted"/>
<dbReference type="EMBL" id="BK016063">
    <property type="protein sequence ID" value="DAF92282.1"/>
    <property type="molecule type" value="Genomic_DNA"/>
</dbReference>
<protein>
    <submittedName>
        <fullName evidence="1">Uncharacterized protein</fullName>
    </submittedName>
</protein>
<organism evidence="1">
    <name type="scientific">Siphoviridae sp. ctgN495</name>
    <dbReference type="NCBI Taxonomy" id="2825608"/>
    <lineage>
        <taxon>Viruses</taxon>
        <taxon>Duplodnaviria</taxon>
        <taxon>Heunggongvirae</taxon>
        <taxon>Uroviricota</taxon>
        <taxon>Caudoviricetes</taxon>
    </lineage>
</organism>
<sequence>MAYTTVLSSKQSTVGSPYVIYTVQFQSSSRTSSTVNIDCIVTLHLSSSSSHLGTGHVLTGYIKINDQTFSIDLKGWNESWDGTTNHTATTSFQVTGLSSSTTSLSSTFSVSNSGGSAGTLNETAMSSISIGSGNSASLFKIQSDIYVGDKITAHITSLSSTNYHRISISYESKSNTFTTNASSDFVCNFSSSLFNSWFSSTVKMIEATMTCTTYSSTGSNLGSVSQKVYLHLHEYQYKPYGGSGKVSSETNTSCRIVLTTPTFQNSSSFSKWEISCSLGSCSSFNNTISITGLSASNNQTGVLVAVCVDSRGFRSDPIYVQYHIRKAGICVYNGNVYVPATSYLYLSKWVKADGYAWNGSKYLK</sequence>
<name>A0A8S5UD03_9CAUD</name>